<organism evidence="1 2">
    <name type="scientific">Schinkia azotoformans MEV2011</name>
    <dbReference type="NCBI Taxonomy" id="1348973"/>
    <lineage>
        <taxon>Bacteria</taxon>
        <taxon>Bacillati</taxon>
        <taxon>Bacillota</taxon>
        <taxon>Bacilli</taxon>
        <taxon>Bacillales</taxon>
        <taxon>Bacillaceae</taxon>
        <taxon>Calidifontibacillus/Schinkia group</taxon>
        <taxon>Schinkia</taxon>
    </lineage>
</organism>
<accession>A0A072NXG2</accession>
<dbReference type="SUPFAM" id="SSF48576">
    <property type="entry name" value="Terpenoid synthases"/>
    <property type="match status" value="1"/>
</dbReference>
<evidence type="ECO:0000313" key="2">
    <source>
        <dbReference type="Proteomes" id="UP000027936"/>
    </source>
</evidence>
<dbReference type="EMBL" id="JJRY01000010">
    <property type="protein sequence ID" value="KEF37925.1"/>
    <property type="molecule type" value="Genomic_DNA"/>
</dbReference>
<dbReference type="EC" id="2.5.1.21" evidence="1"/>
<dbReference type="Gene3D" id="1.10.600.10">
    <property type="entry name" value="Farnesyl Diphosphate Synthase"/>
    <property type="match status" value="1"/>
</dbReference>
<name>A0A072NXG2_SCHAZ</name>
<dbReference type="OrthoDB" id="9787280at2"/>
<comment type="caution">
    <text evidence="1">The sequence shown here is derived from an EMBL/GenBank/DDBJ whole genome shotgun (WGS) entry which is preliminary data.</text>
</comment>
<dbReference type="GO" id="GO:0045338">
    <property type="term" value="P:farnesyl diphosphate metabolic process"/>
    <property type="evidence" value="ECO:0007669"/>
    <property type="project" value="InterPro"/>
</dbReference>
<keyword evidence="1" id="KW-0808">Transferase</keyword>
<dbReference type="InterPro" id="IPR008949">
    <property type="entry name" value="Isoprenoid_synthase_dom_sf"/>
</dbReference>
<dbReference type="Proteomes" id="UP000027936">
    <property type="component" value="Unassembled WGS sequence"/>
</dbReference>
<dbReference type="PANTHER" id="PTHR11626:SF2">
    <property type="entry name" value="SQUALENE SYNTHASE"/>
    <property type="match status" value="1"/>
</dbReference>
<dbReference type="Pfam" id="PF00494">
    <property type="entry name" value="SQS_PSY"/>
    <property type="match status" value="1"/>
</dbReference>
<reference evidence="1 2" key="1">
    <citation type="submission" date="2014-04" db="EMBL/GenBank/DDBJ databases">
        <title>Draft genome sequence of Bacillus azotoformans MEV2011, a (co-) denitrifying strain unable to grow in the presence of oxygen.</title>
        <authorList>
            <person name="Nielsen M."/>
            <person name="Schreiber L."/>
            <person name="Finster K."/>
            <person name="Schramm A."/>
        </authorList>
    </citation>
    <scope>NUCLEOTIDE SEQUENCE [LARGE SCALE GENOMIC DNA]</scope>
    <source>
        <strain evidence="1 2">MEV2011</strain>
    </source>
</reference>
<dbReference type="RefSeq" id="WP_035196051.1">
    <property type="nucleotide sequence ID" value="NZ_JJRY01000010.1"/>
</dbReference>
<proteinExistence type="predicted"/>
<protein>
    <submittedName>
        <fullName evidence="1">Farnesyl-diphosphate farnesyltransferase</fullName>
        <ecNumber evidence="1">2.5.1.21</ecNumber>
    </submittedName>
</protein>
<dbReference type="GO" id="GO:0051996">
    <property type="term" value="F:squalene synthase [NAD(P)H] activity"/>
    <property type="evidence" value="ECO:0007669"/>
    <property type="project" value="UniProtKB-EC"/>
</dbReference>
<dbReference type="AlphaFoldDB" id="A0A072NXG2"/>
<sequence length="269" mass="30932">MKDRKNLLQEAQEVLTQTSRTFVIPISRLEGSLNHVVMAAYLCMRSIDEIEDHPILPKEDKIRLLRSIGEQILKIGTPLSPVFADLDDVLPEVTVRIDDWLTLLPSEITEKVRFFVSKMAYGMASWTERNWVVRTEKDLDDYTYYVAGLVGELLSTLWKWHDGIDTDADLAIAFGRGLQAVNIIRNRGEDQDRGVSFYPDGWTQERMIEYAKKQLSQADQYIASIHSKHIYEFCSIPLALAYGTLRVIENNREKLKREEVIKIVDTIIG</sequence>
<dbReference type="InterPro" id="IPR044844">
    <property type="entry name" value="Trans_IPPS_euk-type"/>
</dbReference>
<gene>
    <name evidence="1" type="ORF">M670_02681</name>
</gene>
<dbReference type="InterPro" id="IPR002060">
    <property type="entry name" value="Squ/phyt_synthse"/>
</dbReference>
<evidence type="ECO:0000313" key="1">
    <source>
        <dbReference type="EMBL" id="KEF37925.1"/>
    </source>
</evidence>
<dbReference type="PATRIC" id="fig|1348973.3.peg.2594"/>
<dbReference type="PANTHER" id="PTHR11626">
    <property type="entry name" value="FARNESYL-DIPHOSPHATE FARNESYLTRANSFERASE"/>
    <property type="match status" value="1"/>
</dbReference>